<protein>
    <recommendedName>
        <fullName evidence="3">tRNA (N(6)-L-threonylcarbamoyladenosine(37)-C(2))-methylthiotransferase</fullName>
        <ecNumber evidence="3">2.8.4.5</ecNumber>
    </recommendedName>
    <alternativeName>
        <fullName evidence="10">tRNA-t(6)A37 methylthiotransferase</fullName>
    </alternativeName>
</protein>
<dbReference type="RefSeq" id="WP_013907567.1">
    <property type="nucleotide sequence ID" value="NC_015681.1"/>
</dbReference>
<keyword evidence="5" id="KW-0808">Transferase</keyword>
<evidence type="ECO:0000256" key="11">
    <source>
        <dbReference type="ARBA" id="ARBA00051661"/>
    </source>
</evidence>
<dbReference type="Proteomes" id="UP000006793">
    <property type="component" value="Chromosome"/>
</dbReference>
<dbReference type="PROSITE" id="PS51918">
    <property type="entry name" value="RADICAL_SAM"/>
    <property type="match status" value="1"/>
</dbReference>
<keyword evidence="8" id="KW-0408">Iron</keyword>
<evidence type="ECO:0000259" key="14">
    <source>
        <dbReference type="PROSITE" id="PS51918"/>
    </source>
</evidence>
<dbReference type="NCBIfam" id="TIGR00089">
    <property type="entry name" value="MiaB/RimO family radical SAM methylthiotransferase"/>
    <property type="match status" value="1"/>
</dbReference>
<dbReference type="Pfam" id="PF04055">
    <property type="entry name" value="Radical_SAM"/>
    <property type="match status" value="1"/>
</dbReference>
<dbReference type="CDD" id="cd01335">
    <property type="entry name" value="Radical_SAM"/>
    <property type="match status" value="1"/>
</dbReference>
<dbReference type="PANTHER" id="PTHR11918">
    <property type="entry name" value="RADICAL SAM PROTEINS"/>
    <property type="match status" value="1"/>
</dbReference>
<evidence type="ECO:0000256" key="7">
    <source>
        <dbReference type="ARBA" id="ARBA00022723"/>
    </source>
</evidence>
<keyword evidence="9" id="KW-0411">Iron-sulfur</keyword>
<keyword evidence="16" id="KW-1185">Reference proteome</keyword>
<evidence type="ECO:0000256" key="4">
    <source>
        <dbReference type="ARBA" id="ARBA00022485"/>
    </source>
</evidence>
<dbReference type="NCBIfam" id="TIGR01579">
    <property type="entry name" value="MiaB-like-C"/>
    <property type="match status" value="1"/>
</dbReference>
<feature type="domain" description="MTTase N-terminal" evidence="13">
    <location>
        <begin position="3"/>
        <end position="115"/>
    </location>
</feature>
<reference evidence="15 16" key="2">
    <citation type="journal article" date="2012" name="Stand. Genomic Sci.">
        <title>Complete genome sequence of the thermophilic sulfate-reducing ocean bacterium Thermodesulfatator indicus type strain (CIR29812(T)).</title>
        <authorList>
            <person name="Anderson I."/>
            <person name="Saunders E."/>
            <person name="Lapidus A."/>
            <person name="Nolan M."/>
            <person name="Lucas S."/>
            <person name="Tice H."/>
            <person name="Del Rio T.G."/>
            <person name="Cheng J.F."/>
            <person name="Han C."/>
            <person name="Tapia R."/>
            <person name="Goodwin L.A."/>
            <person name="Pitluck S."/>
            <person name="Liolios K."/>
            <person name="Mavromatis K."/>
            <person name="Pagani I."/>
            <person name="Ivanova N."/>
            <person name="Mikhailova N."/>
            <person name="Pati A."/>
            <person name="Chen A."/>
            <person name="Palaniappan K."/>
            <person name="Land M."/>
            <person name="Hauser L."/>
            <person name="Jeffries C.D."/>
            <person name="Chang Y.J."/>
            <person name="Brambilla E.M."/>
            <person name="Rohde M."/>
            <person name="Spring S."/>
            <person name="Goker M."/>
            <person name="Detter J.C."/>
            <person name="Woyke T."/>
            <person name="Bristow J."/>
            <person name="Eisen J.A."/>
            <person name="Markowitz V."/>
            <person name="Hugenholtz P."/>
            <person name="Kyrpides N.C."/>
            <person name="Klenk H.P."/>
        </authorList>
    </citation>
    <scope>NUCLEOTIDE SEQUENCE [LARGE SCALE GENOMIC DNA]</scope>
    <source>
        <strain evidence="16">DSM 15286 / JCM 11887 / CIR29812</strain>
    </source>
</reference>
<dbReference type="PANTHER" id="PTHR11918:SF45">
    <property type="entry name" value="THREONYLCARBAMOYLADENOSINE TRNA METHYLTHIOTRANSFERASE"/>
    <property type="match status" value="1"/>
</dbReference>
<dbReference type="eggNOG" id="COG0621">
    <property type="taxonomic scope" value="Bacteria"/>
</dbReference>
<evidence type="ECO:0000256" key="1">
    <source>
        <dbReference type="ARBA" id="ARBA00001966"/>
    </source>
</evidence>
<accession>F8AD91</accession>
<dbReference type="InterPro" id="IPR006638">
    <property type="entry name" value="Elp3/MiaA/NifB-like_rSAM"/>
</dbReference>
<evidence type="ECO:0000256" key="9">
    <source>
        <dbReference type="ARBA" id="ARBA00023014"/>
    </source>
</evidence>
<evidence type="ECO:0000256" key="6">
    <source>
        <dbReference type="ARBA" id="ARBA00022691"/>
    </source>
</evidence>
<dbReference type="Gene3D" id="3.40.50.12160">
    <property type="entry name" value="Methylthiotransferase, N-terminal domain"/>
    <property type="match status" value="1"/>
</dbReference>
<gene>
    <name evidence="15" type="ordered locus">Thein_0951</name>
</gene>
<keyword evidence="7" id="KW-0479">Metal-binding</keyword>
<dbReference type="SFLD" id="SFLDS00029">
    <property type="entry name" value="Radical_SAM"/>
    <property type="match status" value="1"/>
</dbReference>
<dbReference type="AlphaFoldDB" id="F8AD91"/>
<evidence type="ECO:0000259" key="12">
    <source>
        <dbReference type="PROSITE" id="PS50926"/>
    </source>
</evidence>
<sequence>MKYRLAITTLGCKVNQVESASLAEQFEKKGYKFVDFKEKADIYIVNTCAVTAKASYESRKLLRQALKNEPLLVVATGCYAQVGAEEILGYLKAPILIVGQREKAKLPEIIESLSLPLKEKHIVISDVKDLKFCEPYPLSYFREHKRAFLRVQDGCSLFCTYCIVPHARGPSRSLNLEKIREQVLRFLAAGYQEIVVTGVHLGLWGRDLSPPKTLLDLVNLLEELGVPRWRLSSLEPQELSEDILYFARKAKGFCPHFHLSLQSGSNEVLRKMGRRYKVENFERLVLKIKELFPDAAIGADVIAGFPAETEKDFEETYALIEKLPLTYLHVFPYSPRPGTPAARWRQVPPHLVAERARKLQELSQAKRKAFYRAQVGQILEVLILRYLEEQGLYEGLSRNYVKVLFEAQEKELGHEISVKVERAVNSWLYGSKIS</sequence>
<dbReference type="SFLD" id="SFLDG01061">
    <property type="entry name" value="methylthiotransferase"/>
    <property type="match status" value="1"/>
</dbReference>
<reference evidence="16" key="1">
    <citation type="submission" date="2011-04" db="EMBL/GenBank/DDBJ databases">
        <title>The complete genome of Thermodesulfatator indicus DSM 15286.</title>
        <authorList>
            <person name="Lucas S."/>
            <person name="Copeland A."/>
            <person name="Lapidus A."/>
            <person name="Bruce D."/>
            <person name="Goodwin L."/>
            <person name="Pitluck S."/>
            <person name="Peters L."/>
            <person name="Kyrpides N."/>
            <person name="Mavromatis K."/>
            <person name="Pagani I."/>
            <person name="Ivanova N."/>
            <person name="Saunders L."/>
            <person name="Detter J.C."/>
            <person name="Tapia R."/>
            <person name="Han C."/>
            <person name="Land M."/>
            <person name="Hauser L."/>
            <person name="Markowitz V."/>
            <person name="Cheng J.-F."/>
            <person name="Hugenholtz P."/>
            <person name="Woyke T."/>
            <person name="Wu D."/>
            <person name="Spring S."/>
            <person name="Schroeder M."/>
            <person name="Brambilla E."/>
            <person name="Klenk H.-P."/>
            <person name="Eisen J.A."/>
        </authorList>
    </citation>
    <scope>NUCLEOTIDE SEQUENCE [LARGE SCALE GENOMIC DNA]</scope>
    <source>
        <strain evidence="16">DSM 15286 / JCM 11887 / CIR29812</strain>
    </source>
</reference>
<dbReference type="InterPro" id="IPR005839">
    <property type="entry name" value="Methylthiotransferase"/>
</dbReference>
<dbReference type="InParanoid" id="F8AD91"/>
<dbReference type="InterPro" id="IPR006467">
    <property type="entry name" value="MiaB-like_bact"/>
</dbReference>
<dbReference type="KEGG" id="tid:Thein_0951"/>
<evidence type="ECO:0000256" key="5">
    <source>
        <dbReference type="ARBA" id="ARBA00022679"/>
    </source>
</evidence>
<dbReference type="SFLD" id="SFLDG01082">
    <property type="entry name" value="B12-binding_domain_containing"/>
    <property type="match status" value="1"/>
</dbReference>
<evidence type="ECO:0000313" key="16">
    <source>
        <dbReference type="Proteomes" id="UP000006793"/>
    </source>
</evidence>
<evidence type="ECO:0000256" key="8">
    <source>
        <dbReference type="ARBA" id="ARBA00023004"/>
    </source>
</evidence>
<proteinExistence type="predicted"/>
<comment type="function">
    <text evidence="2">Catalyzes the methylthiolation of N6-threonylcarbamoyladenosine (t(6)A), leading to the formation of 2-methylthio-N6-threonylcarbamoyladenosine (ms(2)t(6)A) at position 37 in tRNAs that read codons beginning with adenine.</text>
</comment>
<comment type="catalytic activity">
    <reaction evidence="11">
        <text>N(6)-L-threonylcarbamoyladenosine(37) in tRNA + (sulfur carrier)-SH + AH2 + 2 S-adenosyl-L-methionine = 2-methylsulfanyl-N(6)-L-threonylcarbamoyladenosine(37) in tRNA + (sulfur carrier)-H + 5'-deoxyadenosine + L-methionine + A + S-adenosyl-L-homocysteine + 2 H(+)</text>
        <dbReference type="Rhea" id="RHEA:37075"/>
        <dbReference type="Rhea" id="RHEA-COMP:10163"/>
        <dbReference type="Rhea" id="RHEA-COMP:11092"/>
        <dbReference type="Rhea" id="RHEA-COMP:14737"/>
        <dbReference type="Rhea" id="RHEA-COMP:14739"/>
        <dbReference type="ChEBI" id="CHEBI:13193"/>
        <dbReference type="ChEBI" id="CHEBI:15378"/>
        <dbReference type="ChEBI" id="CHEBI:17319"/>
        <dbReference type="ChEBI" id="CHEBI:17499"/>
        <dbReference type="ChEBI" id="CHEBI:29917"/>
        <dbReference type="ChEBI" id="CHEBI:57844"/>
        <dbReference type="ChEBI" id="CHEBI:57856"/>
        <dbReference type="ChEBI" id="CHEBI:59789"/>
        <dbReference type="ChEBI" id="CHEBI:64428"/>
        <dbReference type="ChEBI" id="CHEBI:74418"/>
        <dbReference type="ChEBI" id="CHEBI:74420"/>
        <dbReference type="EC" id="2.8.4.5"/>
    </reaction>
</comment>
<dbReference type="InterPro" id="IPR023404">
    <property type="entry name" value="rSAM_horseshoe"/>
</dbReference>
<comment type="cofactor">
    <cofactor evidence="1">
        <name>[4Fe-4S] cluster</name>
        <dbReference type="ChEBI" id="CHEBI:49883"/>
    </cofactor>
</comment>
<dbReference type="Pfam" id="PF00919">
    <property type="entry name" value="UPF0004"/>
    <property type="match status" value="1"/>
</dbReference>
<dbReference type="STRING" id="667014.Thein_0951"/>
<evidence type="ECO:0000256" key="10">
    <source>
        <dbReference type="ARBA" id="ARBA00031213"/>
    </source>
</evidence>
<dbReference type="GO" id="GO:0035598">
    <property type="term" value="F:tRNA (N(6)-L-threonylcarbamoyladenosine(37)-C(2))-methylthiotransferase activity"/>
    <property type="evidence" value="ECO:0007669"/>
    <property type="project" value="UniProtKB-EC"/>
</dbReference>
<dbReference type="PATRIC" id="fig|667014.3.peg.977"/>
<dbReference type="OrthoDB" id="9805215at2"/>
<dbReference type="InterPro" id="IPR002792">
    <property type="entry name" value="TRAM_dom"/>
</dbReference>
<keyword evidence="4" id="KW-0004">4Fe-4S</keyword>
<dbReference type="InterPro" id="IPR013848">
    <property type="entry name" value="Methylthiotransferase_N"/>
</dbReference>
<dbReference type="Gene3D" id="3.80.30.20">
    <property type="entry name" value="tm_1862 like domain"/>
    <property type="match status" value="1"/>
</dbReference>
<dbReference type="SUPFAM" id="SSF102114">
    <property type="entry name" value="Radical SAM enzymes"/>
    <property type="match status" value="1"/>
</dbReference>
<name>F8AD91_THEID</name>
<dbReference type="HOGENOM" id="CLU_018697_1_0_0"/>
<evidence type="ECO:0000256" key="3">
    <source>
        <dbReference type="ARBA" id="ARBA00013273"/>
    </source>
</evidence>
<dbReference type="EC" id="2.8.4.5" evidence="3"/>
<dbReference type="GO" id="GO:0051539">
    <property type="term" value="F:4 iron, 4 sulfur cluster binding"/>
    <property type="evidence" value="ECO:0007669"/>
    <property type="project" value="UniProtKB-KW"/>
</dbReference>
<evidence type="ECO:0000259" key="13">
    <source>
        <dbReference type="PROSITE" id="PS51449"/>
    </source>
</evidence>
<feature type="domain" description="Radical SAM core" evidence="14">
    <location>
        <begin position="141"/>
        <end position="369"/>
    </location>
</feature>
<dbReference type="InterPro" id="IPR038135">
    <property type="entry name" value="Methylthiotransferase_N_sf"/>
</dbReference>
<dbReference type="PROSITE" id="PS01278">
    <property type="entry name" value="MTTASE_RADICAL"/>
    <property type="match status" value="1"/>
</dbReference>
<evidence type="ECO:0000256" key="2">
    <source>
        <dbReference type="ARBA" id="ARBA00002399"/>
    </source>
</evidence>
<dbReference type="InterPro" id="IPR020612">
    <property type="entry name" value="Methylthiotransferase_CS"/>
</dbReference>
<dbReference type="GO" id="GO:0046872">
    <property type="term" value="F:metal ion binding"/>
    <property type="evidence" value="ECO:0007669"/>
    <property type="project" value="UniProtKB-KW"/>
</dbReference>
<organism evidence="15 16">
    <name type="scientific">Thermodesulfatator indicus (strain DSM 15286 / JCM 11887 / CIR29812)</name>
    <dbReference type="NCBI Taxonomy" id="667014"/>
    <lineage>
        <taxon>Bacteria</taxon>
        <taxon>Pseudomonadati</taxon>
        <taxon>Thermodesulfobacteriota</taxon>
        <taxon>Thermodesulfobacteria</taxon>
        <taxon>Thermodesulfobacteriales</taxon>
        <taxon>Thermodesulfatatoraceae</taxon>
        <taxon>Thermodesulfatator</taxon>
    </lineage>
</organism>
<dbReference type="EMBL" id="CP002683">
    <property type="protein sequence ID" value="AEH44825.1"/>
    <property type="molecule type" value="Genomic_DNA"/>
</dbReference>
<dbReference type="InterPro" id="IPR058240">
    <property type="entry name" value="rSAM_sf"/>
</dbReference>
<dbReference type="PROSITE" id="PS50926">
    <property type="entry name" value="TRAM"/>
    <property type="match status" value="1"/>
</dbReference>
<evidence type="ECO:0000313" key="15">
    <source>
        <dbReference type="EMBL" id="AEH44825.1"/>
    </source>
</evidence>
<feature type="domain" description="TRAM" evidence="12">
    <location>
        <begin position="372"/>
        <end position="434"/>
    </location>
</feature>
<dbReference type="PaxDb" id="667014-Thein_0951"/>
<keyword evidence="6" id="KW-0949">S-adenosyl-L-methionine</keyword>
<dbReference type="SMART" id="SM00729">
    <property type="entry name" value="Elp3"/>
    <property type="match status" value="1"/>
</dbReference>
<dbReference type="PROSITE" id="PS51449">
    <property type="entry name" value="MTTASE_N"/>
    <property type="match status" value="1"/>
</dbReference>
<dbReference type="InterPro" id="IPR007197">
    <property type="entry name" value="rSAM"/>
</dbReference>